<feature type="non-terminal residue" evidence="1">
    <location>
        <position position="1"/>
    </location>
</feature>
<accession>A0A6G0TMP6</accession>
<proteinExistence type="predicted"/>
<comment type="caution">
    <text evidence="1">The sequence shown here is derived from an EMBL/GenBank/DDBJ whole genome shotgun (WGS) entry which is preliminary data.</text>
</comment>
<reference evidence="1 2" key="1">
    <citation type="submission" date="2019-08" db="EMBL/GenBank/DDBJ databases">
        <title>The genome of the soybean aphid Biotype 1, its phylome, world population structure and adaptation to the North American continent.</title>
        <authorList>
            <person name="Giordano R."/>
            <person name="Donthu R.K."/>
            <person name="Hernandez A.G."/>
            <person name="Wright C.L."/>
            <person name="Zimin A.V."/>
        </authorList>
    </citation>
    <scope>NUCLEOTIDE SEQUENCE [LARGE SCALE GENOMIC DNA]</scope>
    <source>
        <tissue evidence="1">Whole aphids</tissue>
    </source>
</reference>
<sequence>IPVDSQCNFHSQHNHQLSVGQFQAESWTSLSWRSSSCSRSVLRYIPIPVISVVEVVHSLNPKLEEPFLDLAVQVELPILEIHRDQMECHNQGIEIEELTKCSATHLSTASSSSNDKNPNPKNTIGYVMCDHPKHEDHFVVLHLHYLDQQITLLSFPAESTHKQFSAIKSN</sequence>
<gene>
    <name evidence="1" type="ORF">AGLY_007478</name>
</gene>
<protein>
    <submittedName>
        <fullName evidence="1">Uncharacterized protein</fullName>
    </submittedName>
</protein>
<organism evidence="1 2">
    <name type="scientific">Aphis glycines</name>
    <name type="common">Soybean aphid</name>
    <dbReference type="NCBI Taxonomy" id="307491"/>
    <lineage>
        <taxon>Eukaryota</taxon>
        <taxon>Metazoa</taxon>
        <taxon>Ecdysozoa</taxon>
        <taxon>Arthropoda</taxon>
        <taxon>Hexapoda</taxon>
        <taxon>Insecta</taxon>
        <taxon>Pterygota</taxon>
        <taxon>Neoptera</taxon>
        <taxon>Paraneoptera</taxon>
        <taxon>Hemiptera</taxon>
        <taxon>Sternorrhyncha</taxon>
        <taxon>Aphidomorpha</taxon>
        <taxon>Aphidoidea</taxon>
        <taxon>Aphididae</taxon>
        <taxon>Aphidini</taxon>
        <taxon>Aphis</taxon>
        <taxon>Aphis</taxon>
    </lineage>
</organism>
<evidence type="ECO:0000313" key="2">
    <source>
        <dbReference type="Proteomes" id="UP000475862"/>
    </source>
</evidence>
<dbReference type="Proteomes" id="UP000475862">
    <property type="component" value="Unassembled WGS sequence"/>
</dbReference>
<name>A0A6G0TMP6_APHGL</name>
<evidence type="ECO:0000313" key="1">
    <source>
        <dbReference type="EMBL" id="KAE9535577.1"/>
    </source>
</evidence>
<dbReference type="EMBL" id="VYZN01000025">
    <property type="protein sequence ID" value="KAE9535577.1"/>
    <property type="molecule type" value="Genomic_DNA"/>
</dbReference>
<keyword evidence="2" id="KW-1185">Reference proteome</keyword>
<dbReference type="AlphaFoldDB" id="A0A6G0TMP6"/>